<dbReference type="EMBL" id="JAGGMR010000001">
    <property type="protein sequence ID" value="MBP2189852.1"/>
    <property type="molecule type" value="Genomic_DNA"/>
</dbReference>
<proteinExistence type="predicted"/>
<accession>A0ABS4QDV4</accession>
<dbReference type="SUPFAM" id="SSF53335">
    <property type="entry name" value="S-adenosyl-L-methionine-dependent methyltransferases"/>
    <property type="match status" value="1"/>
</dbReference>
<organism evidence="2 3">
    <name type="scientific">Nocardia goodfellowii</name>
    <dbReference type="NCBI Taxonomy" id="882446"/>
    <lineage>
        <taxon>Bacteria</taxon>
        <taxon>Bacillati</taxon>
        <taxon>Actinomycetota</taxon>
        <taxon>Actinomycetes</taxon>
        <taxon>Mycobacteriales</taxon>
        <taxon>Nocardiaceae</taxon>
        <taxon>Nocardia</taxon>
    </lineage>
</organism>
<evidence type="ECO:0000259" key="1">
    <source>
        <dbReference type="Pfam" id="PF18096"/>
    </source>
</evidence>
<protein>
    <recommendedName>
        <fullName evidence="1">THUMP-like domain-containing protein</fullName>
    </recommendedName>
</protein>
<keyword evidence="3" id="KW-1185">Reference proteome</keyword>
<sequence>MGYRFSRDDVAFLTGAAGIAALAEVDRLELTPATQLRDIERVRRDHGSFAAALIDTIRLRRKATAKLLGAGQWLFTDDALQQATPSLVARARAARLAGRAVHDVTCSIGAELAELARVCPAVIGSDLDDVRLSMAAHNVRHARTGPGAAGVLVAKADALVPVSRDTVVIADPARRADGRRTHDSAKLQPPLPDLLAAYAGRDLAVKCAPGLDFDSLDWAGEIEVVSLDGAVREACLWSPGLAEAGVTRRATVLSATGEPVVLTDADPEDIPEREPGEWIVDPDGAIVRAGLVRHYAAKHGLWQLDPQIAYLTGDRVPDGVRGFRVVDRLELREKSLRRELARRDCGSLEILVRGIDIDPDALRKRLKLRGAQPYTLVITRIGRTGTAFLCTAHRMPPRSSGTGLSAPARR</sequence>
<dbReference type="Proteomes" id="UP001519325">
    <property type="component" value="Unassembled WGS sequence"/>
</dbReference>
<dbReference type="Gene3D" id="3.40.50.150">
    <property type="entry name" value="Vaccinia Virus protein VP39"/>
    <property type="match status" value="1"/>
</dbReference>
<dbReference type="RefSeq" id="WP_209889147.1">
    <property type="nucleotide sequence ID" value="NZ_JAGGMR010000001.1"/>
</dbReference>
<dbReference type="Pfam" id="PF18096">
    <property type="entry name" value="Thump_like"/>
    <property type="match status" value="1"/>
</dbReference>
<feature type="domain" description="THUMP-like" evidence="1">
    <location>
        <begin position="320"/>
        <end position="391"/>
    </location>
</feature>
<dbReference type="InterPro" id="IPR041497">
    <property type="entry name" value="Thump-like"/>
</dbReference>
<evidence type="ECO:0000313" key="3">
    <source>
        <dbReference type="Proteomes" id="UP001519325"/>
    </source>
</evidence>
<evidence type="ECO:0000313" key="2">
    <source>
        <dbReference type="EMBL" id="MBP2189852.1"/>
    </source>
</evidence>
<reference evidence="2 3" key="1">
    <citation type="submission" date="2021-03" db="EMBL/GenBank/DDBJ databases">
        <title>Sequencing the genomes of 1000 actinobacteria strains.</title>
        <authorList>
            <person name="Klenk H.-P."/>
        </authorList>
    </citation>
    <scope>NUCLEOTIDE SEQUENCE [LARGE SCALE GENOMIC DNA]</scope>
    <source>
        <strain evidence="2 3">DSM 45516</strain>
    </source>
</reference>
<name>A0ABS4QDV4_9NOCA</name>
<gene>
    <name evidence="2" type="ORF">BJ987_002753</name>
</gene>
<comment type="caution">
    <text evidence="2">The sequence shown here is derived from an EMBL/GenBank/DDBJ whole genome shotgun (WGS) entry which is preliminary data.</text>
</comment>
<dbReference type="InterPro" id="IPR029063">
    <property type="entry name" value="SAM-dependent_MTases_sf"/>
</dbReference>